<keyword evidence="4" id="KW-1185">Reference proteome</keyword>
<feature type="domain" description="SGNH hydrolase-type esterase" evidence="2">
    <location>
        <begin position="62"/>
        <end position="248"/>
    </location>
</feature>
<dbReference type="Pfam" id="PF13472">
    <property type="entry name" value="Lipase_GDSL_2"/>
    <property type="match status" value="1"/>
</dbReference>
<organism evidence="3 4">
    <name type="scientific">Mycobacterium hippophais</name>
    <dbReference type="NCBI Taxonomy" id="3016340"/>
    <lineage>
        <taxon>Bacteria</taxon>
        <taxon>Bacillati</taxon>
        <taxon>Actinomycetota</taxon>
        <taxon>Actinomycetes</taxon>
        <taxon>Mycobacteriales</taxon>
        <taxon>Mycobacteriaceae</taxon>
        <taxon>Mycobacterium</taxon>
    </lineage>
</organism>
<feature type="transmembrane region" description="Helical" evidence="1">
    <location>
        <begin position="12"/>
        <end position="33"/>
    </location>
</feature>
<dbReference type="InterPro" id="IPR013830">
    <property type="entry name" value="SGNH_hydro"/>
</dbReference>
<evidence type="ECO:0000313" key="3">
    <source>
        <dbReference type="EMBL" id="MCZ8379265.1"/>
    </source>
</evidence>
<sequence>MTSLGDLLQGRRATVVVVVLVLLALVGTGAVLYRPTEPPTASPPGAESEVVASTVSGPSALFIGDDYTMGPSTLSDLGYASLTATDLGWQVNFANQPGTGYISGGEGQRLPRVLGLLDKNSTSFPERFASGRSLYDADIVVLDGGRYDLRYGLENLGLIFEYTVVRAIESWPGSRIVVIAPWLMTDPKIEIPGTDQSVGEFLGSRLRSNPALAEVTFIDPGALGWFDGVDVKPLLADDGVHPNIRGNREIAKLLTSALIRAGLANTI</sequence>
<dbReference type="Gene3D" id="3.40.50.1110">
    <property type="entry name" value="SGNH hydrolase"/>
    <property type="match status" value="1"/>
</dbReference>
<dbReference type="GO" id="GO:0016787">
    <property type="term" value="F:hydrolase activity"/>
    <property type="evidence" value="ECO:0007669"/>
    <property type="project" value="UniProtKB-KW"/>
</dbReference>
<keyword evidence="3" id="KW-0378">Hydrolase</keyword>
<accession>A0ABT4PRT2</accession>
<dbReference type="Proteomes" id="UP001142153">
    <property type="component" value="Unassembled WGS sequence"/>
</dbReference>
<gene>
    <name evidence="3" type="ORF">O6P37_10355</name>
</gene>
<reference evidence="3" key="1">
    <citation type="submission" date="2022-12" db="EMBL/GenBank/DDBJ databases">
        <authorList>
            <person name="Deng Y."/>
            <person name="Zhang Y.-Q."/>
        </authorList>
    </citation>
    <scope>NUCLEOTIDE SEQUENCE</scope>
    <source>
        <strain evidence="3">CPCC 205372</strain>
    </source>
</reference>
<keyword evidence="1" id="KW-1133">Transmembrane helix</keyword>
<name>A0ABT4PRT2_9MYCO</name>
<protein>
    <submittedName>
        <fullName evidence="3">SGNH/GDSL hydrolase family protein</fullName>
    </submittedName>
</protein>
<dbReference type="EMBL" id="JAPZPY010000003">
    <property type="protein sequence ID" value="MCZ8379265.1"/>
    <property type="molecule type" value="Genomic_DNA"/>
</dbReference>
<dbReference type="InterPro" id="IPR036514">
    <property type="entry name" value="SGNH_hydro_sf"/>
</dbReference>
<dbReference type="SUPFAM" id="SSF52266">
    <property type="entry name" value="SGNH hydrolase"/>
    <property type="match status" value="1"/>
</dbReference>
<proteinExistence type="predicted"/>
<dbReference type="RefSeq" id="WP_269893968.1">
    <property type="nucleotide sequence ID" value="NZ_JAPZPY010000003.1"/>
</dbReference>
<keyword evidence="1" id="KW-0812">Transmembrane</keyword>
<evidence type="ECO:0000256" key="1">
    <source>
        <dbReference type="SAM" id="Phobius"/>
    </source>
</evidence>
<dbReference type="CDD" id="cd00229">
    <property type="entry name" value="SGNH_hydrolase"/>
    <property type="match status" value="1"/>
</dbReference>
<evidence type="ECO:0000313" key="4">
    <source>
        <dbReference type="Proteomes" id="UP001142153"/>
    </source>
</evidence>
<keyword evidence="1" id="KW-0472">Membrane</keyword>
<comment type="caution">
    <text evidence="3">The sequence shown here is derived from an EMBL/GenBank/DDBJ whole genome shotgun (WGS) entry which is preliminary data.</text>
</comment>
<evidence type="ECO:0000259" key="2">
    <source>
        <dbReference type="Pfam" id="PF13472"/>
    </source>
</evidence>